<evidence type="ECO:0000256" key="3">
    <source>
        <dbReference type="SAM" id="MobiDB-lite"/>
    </source>
</evidence>
<dbReference type="PROSITE" id="PS50198">
    <property type="entry name" value="PPIC_PPIASE_2"/>
    <property type="match status" value="1"/>
</dbReference>
<dbReference type="SUPFAM" id="SSF54534">
    <property type="entry name" value="FKBP-like"/>
    <property type="match status" value="1"/>
</dbReference>
<reference evidence="5 6" key="1">
    <citation type="journal article" date="2005" name="Genome Res.">
        <title>Comparative and functional genomic analyses of the pathogenicity of phytopathogen Xanthomonas campestris pv. campestris.</title>
        <authorList>
            <person name="Qian W."/>
            <person name="Jia Y."/>
            <person name="Ren S.X."/>
            <person name="He Y.Q."/>
            <person name="Feng J.X."/>
            <person name="Lu L.F."/>
            <person name="Sun Q."/>
            <person name="Ying G."/>
            <person name="Tang D.J."/>
            <person name="Tang H."/>
            <person name="Wu W."/>
            <person name="Hao P."/>
            <person name="Wang L."/>
            <person name="Jiang B.L."/>
            <person name="Zeng S."/>
            <person name="Gu W.Y."/>
            <person name="Lu G."/>
            <person name="Rong L."/>
            <person name="Tian Y."/>
            <person name="Yao Z."/>
            <person name="Fu G."/>
            <person name="Chen B."/>
            <person name="Fang R."/>
            <person name="Qiang B."/>
            <person name="Chen Z."/>
            <person name="Zhao G.P."/>
            <person name="Tang J.L."/>
            <person name="He C."/>
        </authorList>
    </citation>
    <scope>NUCLEOTIDE SEQUENCE [LARGE SCALE GENOMIC DNA]</scope>
    <source>
        <strain evidence="5 6">8004</strain>
    </source>
</reference>
<dbReference type="Gene3D" id="3.10.50.40">
    <property type="match status" value="1"/>
</dbReference>
<dbReference type="PROSITE" id="PS01096">
    <property type="entry name" value="PPIC_PPIASE_1"/>
    <property type="match status" value="1"/>
</dbReference>
<accession>A0A0H2XE75</accession>
<evidence type="ECO:0000256" key="2">
    <source>
        <dbReference type="PROSITE-ProRule" id="PRU00278"/>
    </source>
</evidence>
<dbReference type="PANTHER" id="PTHR47245:SF3">
    <property type="entry name" value="PEPTIDYL-PROLYL CIS-TRANS ISOMERASE, PPIC-TYPE-RELATED"/>
    <property type="match status" value="1"/>
</dbReference>
<sequence>MPFPAHAGQWPRRRHRPSSGPVITEISCMLQSLCLSGALALGLIAGVPSAQAATADSGVSHSVTTVLQIGKQAFTAPEYRALALADLPRGANPAGAADPAFVRAFADRRLLLDQARQVHLQDDPVVAVQLRQATDAILADAMQRRARTTAHIDAAQVQAQFNAHPHDYDEVRLSHVFVALQPQGDARRGAPLSDAQALARAQQLKRQLDSGTPFEEVAKRESDDGSTAAEGGELSSIFLRNVADVFAAPVQALGVGDVSAPVRGPEGYHLIRVDARIPATLETARGQIEVQLREQAATAALERLRQANPLQFDHAALEAALR</sequence>
<protein>
    <submittedName>
        <fullName evidence="5">Peptidyl-prolyl cis-trans isomerase</fullName>
    </submittedName>
</protein>
<evidence type="ECO:0000313" key="5">
    <source>
        <dbReference type="EMBL" id="AAY51183.1"/>
    </source>
</evidence>
<evidence type="ECO:0000313" key="6">
    <source>
        <dbReference type="Proteomes" id="UP000000420"/>
    </source>
</evidence>
<dbReference type="EMBL" id="CP000050">
    <property type="protein sequence ID" value="AAY51183.1"/>
    <property type="molecule type" value="Genomic_DNA"/>
</dbReference>
<organism evidence="5 6">
    <name type="scientific">Xanthomonas campestris pv. campestris (strain 8004)</name>
    <dbReference type="NCBI Taxonomy" id="314565"/>
    <lineage>
        <taxon>Bacteria</taxon>
        <taxon>Pseudomonadati</taxon>
        <taxon>Pseudomonadota</taxon>
        <taxon>Gammaproteobacteria</taxon>
        <taxon>Lysobacterales</taxon>
        <taxon>Lysobacteraceae</taxon>
        <taxon>Xanthomonas</taxon>
    </lineage>
</organism>
<name>A0A0H2XE75_XANC8</name>
<keyword evidence="2 5" id="KW-0413">Isomerase</keyword>
<proteinExistence type="inferred from homology"/>
<dbReference type="AlphaFoldDB" id="A0A0H2XE75"/>
<dbReference type="InterPro" id="IPR050245">
    <property type="entry name" value="PrsA_foldase"/>
</dbReference>
<dbReference type="HOGENOM" id="CLU_946467_0_0_6"/>
<evidence type="ECO:0000259" key="4">
    <source>
        <dbReference type="PROSITE" id="PS50198"/>
    </source>
</evidence>
<feature type="domain" description="PpiC" evidence="4">
    <location>
        <begin position="168"/>
        <end position="275"/>
    </location>
</feature>
<dbReference type="InterPro" id="IPR023058">
    <property type="entry name" value="PPIase_PpiC_CS"/>
</dbReference>
<dbReference type="Pfam" id="PF00639">
    <property type="entry name" value="Rotamase"/>
    <property type="match status" value="1"/>
</dbReference>
<dbReference type="PANTHER" id="PTHR47245">
    <property type="entry name" value="PEPTIDYLPROLYL ISOMERASE"/>
    <property type="match status" value="1"/>
</dbReference>
<dbReference type="InterPro" id="IPR046357">
    <property type="entry name" value="PPIase_dom_sf"/>
</dbReference>
<dbReference type="InterPro" id="IPR000297">
    <property type="entry name" value="PPIase_PpiC"/>
</dbReference>
<gene>
    <name evidence="5" type="ordered locus">XC_4144</name>
</gene>
<evidence type="ECO:0000256" key="1">
    <source>
        <dbReference type="ARBA" id="ARBA00007656"/>
    </source>
</evidence>
<dbReference type="Proteomes" id="UP000000420">
    <property type="component" value="Chromosome"/>
</dbReference>
<dbReference type="SMR" id="A0A0H2XE75"/>
<keyword evidence="2" id="KW-0697">Rotamase</keyword>
<dbReference type="KEGG" id="xcb:XC_4144"/>
<feature type="region of interest" description="Disordered" evidence="3">
    <location>
        <begin position="209"/>
        <end position="230"/>
    </location>
</feature>
<comment type="similarity">
    <text evidence="1">Belongs to the PpiC/parvulin rotamase family.</text>
</comment>
<dbReference type="GO" id="GO:0003755">
    <property type="term" value="F:peptidyl-prolyl cis-trans isomerase activity"/>
    <property type="evidence" value="ECO:0007669"/>
    <property type="project" value="UniProtKB-KW"/>
</dbReference>